<keyword evidence="6" id="KW-1133">Transmembrane helix</keyword>
<keyword evidence="6" id="KW-0812">Transmembrane</keyword>
<evidence type="ECO:0000313" key="7">
    <source>
        <dbReference type="EMBL" id="KAG9960343.1"/>
    </source>
</evidence>
<evidence type="ECO:0000256" key="6">
    <source>
        <dbReference type="SAM" id="Phobius"/>
    </source>
</evidence>
<sequence length="275" mass="30165">MFAEIANYANDAAAVEKSLRLLQALVQIAAGTTASAADAKTWNMARGQFALARRYLRLFKWIDFGQSTQQAFASSEPDPSRRMLKTVKNALLALYFFMEMFCITNAMNITNSSFLVSLQHHALQIWFFAISVSFVLTSYELLCFSTSSATKPQLYTNLVIDCCDILIPGSAVNWIPVSSVAVGVASSISSLIVGKQIWERVQTEAQLKEQRKRDKAARKVRFDAGTKASEDEKEEVEKSEDKRGGSNGVVNGSVKALVNAVGDGNGSVKKRSKQA</sequence>
<evidence type="ECO:0000256" key="4">
    <source>
        <dbReference type="ARBA" id="ARBA00046271"/>
    </source>
</evidence>
<feature type="compositionally biased region" description="Basic and acidic residues" evidence="5">
    <location>
        <begin position="220"/>
        <end position="244"/>
    </location>
</feature>
<comment type="caution">
    <text evidence="7">The sequence shown here is derived from an EMBL/GenBank/DDBJ whole genome shotgun (WGS) entry which is preliminary data.</text>
</comment>
<gene>
    <name evidence="7" type="ORF">KCU98_g16768</name>
</gene>
<evidence type="ECO:0000256" key="2">
    <source>
        <dbReference type="ARBA" id="ARBA00023136"/>
    </source>
</evidence>
<feature type="non-terminal residue" evidence="7">
    <location>
        <position position="1"/>
    </location>
</feature>
<dbReference type="GO" id="GO:0005778">
    <property type="term" value="C:peroxisomal membrane"/>
    <property type="evidence" value="ECO:0007669"/>
    <property type="project" value="UniProtKB-SubCell"/>
</dbReference>
<dbReference type="Proteomes" id="UP000729357">
    <property type="component" value="Unassembled WGS sequence"/>
</dbReference>
<reference evidence="7" key="1">
    <citation type="journal article" date="2021" name="J Fungi (Basel)">
        <title>Virulence traits and population genomics of the black yeast Aureobasidium melanogenum.</title>
        <authorList>
            <person name="Cernosa A."/>
            <person name="Sun X."/>
            <person name="Gostincar C."/>
            <person name="Fang C."/>
            <person name="Gunde-Cimerman N."/>
            <person name="Song Z."/>
        </authorList>
    </citation>
    <scope>NUCLEOTIDE SEQUENCE</scope>
    <source>
        <strain evidence="7">EXF-9298</strain>
    </source>
</reference>
<evidence type="ECO:0000313" key="8">
    <source>
        <dbReference type="Proteomes" id="UP000729357"/>
    </source>
</evidence>
<dbReference type="Pfam" id="PF05648">
    <property type="entry name" value="PEX11"/>
    <property type="match status" value="1"/>
</dbReference>
<dbReference type="InterPro" id="IPR008733">
    <property type="entry name" value="PEX11"/>
</dbReference>
<evidence type="ECO:0000256" key="1">
    <source>
        <dbReference type="ARBA" id="ARBA00022593"/>
    </source>
</evidence>
<feature type="region of interest" description="Disordered" evidence="5">
    <location>
        <begin position="217"/>
        <end position="251"/>
    </location>
</feature>
<proteinExistence type="predicted"/>
<keyword evidence="8" id="KW-1185">Reference proteome</keyword>
<dbReference type="PANTHER" id="PTHR12652:SF23">
    <property type="entry name" value="MICROBODY (PEROXISOME) PROLIFERATION PROTEIN PEROXIN 11B (EUROFUNG)"/>
    <property type="match status" value="1"/>
</dbReference>
<keyword evidence="3" id="KW-0576">Peroxisome</keyword>
<feature type="transmembrane region" description="Helical" evidence="6">
    <location>
        <begin position="90"/>
        <end position="109"/>
    </location>
</feature>
<comment type="subcellular location">
    <subcellularLocation>
        <location evidence="4">Peroxisome membrane</location>
    </subcellularLocation>
</comment>
<organism evidence="7 8">
    <name type="scientific">Aureobasidium melanogenum</name>
    <name type="common">Aureobasidium pullulans var. melanogenum</name>
    <dbReference type="NCBI Taxonomy" id="46634"/>
    <lineage>
        <taxon>Eukaryota</taxon>
        <taxon>Fungi</taxon>
        <taxon>Dikarya</taxon>
        <taxon>Ascomycota</taxon>
        <taxon>Pezizomycotina</taxon>
        <taxon>Dothideomycetes</taxon>
        <taxon>Dothideomycetidae</taxon>
        <taxon>Dothideales</taxon>
        <taxon>Saccotheciaceae</taxon>
        <taxon>Aureobasidium</taxon>
    </lineage>
</organism>
<dbReference type="EMBL" id="JAHFXS010003914">
    <property type="protein sequence ID" value="KAG9960343.1"/>
    <property type="molecule type" value="Genomic_DNA"/>
</dbReference>
<reference evidence="7" key="2">
    <citation type="submission" date="2021-08" db="EMBL/GenBank/DDBJ databases">
        <authorList>
            <person name="Gostincar C."/>
            <person name="Sun X."/>
            <person name="Song Z."/>
            <person name="Gunde-Cimerman N."/>
        </authorList>
    </citation>
    <scope>NUCLEOTIDE SEQUENCE</scope>
    <source>
        <strain evidence="7">EXF-9298</strain>
    </source>
</reference>
<feature type="transmembrane region" description="Helical" evidence="6">
    <location>
        <begin position="121"/>
        <end position="142"/>
    </location>
</feature>
<keyword evidence="1" id="KW-0962">Peroxisome biogenesis</keyword>
<evidence type="ECO:0000256" key="3">
    <source>
        <dbReference type="ARBA" id="ARBA00023140"/>
    </source>
</evidence>
<name>A0A9P8F9K5_AURME</name>
<dbReference type="GO" id="GO:0016559">
    <property type="term" value="P:peroxisome fission"/>
    <property type="evidence" value="ECO:0007669"/>
    <property type="project" value="InterPro"/>
</dbReference>
<keyword evidence="2 6" id="KW-0472">Membrane</keyword>
<dbReference type="PANTHER" id="PTHR12652">
    <property type="entry name" value="PEROXISOMAL BIOGENESIS FACTOR 11"/>
    <property type="match status" value="1"/>
</dbReference>
<protein>
    <submittedName>
        <fullName evidence="7">Uncharacterized protein</fullName>
    </submittedName>
</protein>
<dbReference type="AlphaFoldDB" id="A0A9P8F9K5"/>
<evidence type="ECO:0000256" key="5">
    <source>
        <dbReference type="SAM" id="MobiDB-lite"/>
    </source>
</evidence>
<accession>A0A9P8F9K5</accession>